<organism evidence="1 2">
    <name type="scientific">Candidatus Uhrbacteria bacterium GW2011_GWA2_52_8d</name>
    <dbReference type="NCBI Taxonomy" id="1618979"/>
    <lineage>
        <taxon>Bacteria</taxon>
        <taxon>Candidatus Uhriibacteriota</taxon>
    </lineage>
</organism>
<feature type="non-terminal residue" evidence="1">
    <location>
        <position position="1"/>
    </location>
</feature>
<dbReference type="AlphaFoldDB" id="A0A0G1ZTR1"/>
<dbReference type="EMBL" id="LCRH01000052">
    <property type="protein sequence ID" value="KKW31677.1"/>
    <property type="molecule type" value="Genomic_DNA"/>
</dbReference>
<reference evidence="1 2" key="1">
    <citation type="journal article" date="2015" name="Nature">
        <title>rRNA introns, odd ribosomes, and small enigmatic genomes across a large radiation of phyla.</title>
        <authorList>
            <person name="Brown C.T."/>
            <person name="Hug L.A."/>
            <person name="Thomas B.C."/>
            <person name="Sharon I."/>
            <person name="Castelle C.J."/>
            <person name="Singh A."/>
            <person name="Wilkins M.J."/>
            <person name="Williams K.H."/>
            <person name="Banfield J.F."/>
        </authorList>
    </citation>
    <scope>NUCLEOTIDE SEQUENCE [LARGE SCALE GENOMIC DNA]</scope>
</reference>
<evidence type="ECO:0000313" key="2">
    <source>
        <dbReference type="Proteomes" id="UP000034054"/>
    </source>
</evidence>
<gene>
    <name evidence="1" type="ORF">UY76_C0052G0001</name>
</gene>
<protein>
    <submittedName>
        <fullName evidence="1">Uncharacterized protein</fullName>
    </submittedName>
</protein>
<dbReference type="Proteomes" id="UP000034054">
    <property type="component" value="Unassembled WGS sequence"/>
</dbReference>
<comment type="caution">
    <text evidence="1">The sequence shown here is derived from an EMBL/GenBank/DDBJ whole genome shotgun (WGS) entry which is preliminary data.</text>
</comment>
<proteinExistence type="predicted"/>
<sequence>HRVTLEHFWMDEINQDRLLVGRFHDVMITQNRPYERFCK</sequence>
<accession>A0A0G1ZTR1</accession>
<name>A0A0G1ZTR1_9BACT</name>
<evidence type="ECO:0000313" key="1">
    <source>
        <dbReference type="EMBL" id="KKW31677.1"/>
    </source>
</evidence>